<dbReference type="Proteomes" id="UP000027647">
    <property type="component" value="Unassembled WGS sequence"/>
</dbReference>
<proteinExistence type="predicted"/>
<keyword evidence="1" id="KW-0732">Signal</keyword>
<dbReference type="EMBL" id="JMIW01000007">
    <property type="protein sequence ID" value="KEO88800.1"/>
    <property type="molecule type" value="Genomic_DNA"/>
</dbReference>
<dbReference type="SUPFAM" id="SSF56601">
    <property type="entry name" value="beta-lactamase/transpeptidase-like"/>
    <property type="match status" value="1"/>
</dbReference>
<dbReference type="STRING" id="1044.EH31_15295"/>
<evidence type="ECO:0000259" key="2">
    <source>
        <dbReference type="Pfam" id="PF00144"/>
    </source>
</evidence>
<feature type="domain" description="Beta-lactamase-related" evidence="2">
    <location>
        <begin position="56"/>
        <end position="383"/>
    </location>
</feature>
<dbReference type="Gene3D" id="3.40.710.10">
    <property type="entry name" value="DD-peptidase/beta-lactamase superfamily"/>
    <property type="match status" value="1"/>
</dbReference>
<feature type="chain" id="PRO_5001696976" description="Beta-lactamase-related domain-containing protein" evidence="1">
    <location>
        <begin position="23"/>
        <end position="405"/>
    </location>
</feature>
<gene>
    <name evidence="3" type="ORF">EH31_15295</name>
</gene>
<dbReference type="InterPro" id="IPR012338">
    <property type="entry name" value="Beta-lactam/transpept-like"/>
</dbReference>
<dbReference type="RefSeq" id="WP_051699303.1">
    <property type="nucleotide sequence ID" value="NZ_JMIW01000007.1"/>
</dbReference>
<dbReference type="InterPro" id="IPR050789">
    <property type="entry name" value="Diverse_Enzym_Activities"/>
</dbReference>
<keyword evidence="4" id="KW-1185">Reference proteome</keyword>
<dbReference type="eggNOG" id="COG1680">
    <property type="taxonomic scope" value="Bacteria"/>
</dbReference>
<evidence type="ECO:0000256" key="1">
    <source>
        <dbReference type="SAM" id="SignalP"/>
    </source>
</evidence>
<evidence type="ECO:0000313" key="4">
    <source>
        <dbReference type="Proteomes" id="UP000027647"/>
    </source>
</evidence>
<dbReference type="PANTHER" id="PTHR43283">
    <property type="entry name" value="BETA-LACTAMASE-RELATED"/>
    <property type="match status" value="1"/>
</dbReference>
<dbReference type="PANTHER" id="PTHR43283:SF3">
    <property type="entry name" value="BETA-LACTAMASE FAMILY PROTEIN (AFU_ORTHOLOGUE AFUA_5G07500)"/>
    <property type="match status" value="1"/>
</dbReference>
<dbReference type="InterPro" id="IPR001466">
    <property type="entry name" value="Beta-lactam-related"/>
</dbReference>
<dbReference type="Pfam" id="PF00144">
    <property type="entry name" value="Beta-lactamase"/>
    <property type="match status" value="1"/>
</dbReference>
<comment type="caution">
    <text evidence="3">The sequence shown here is derived from an EMBL/GenBank/DDBJ whole genome shotgun (WGS) entry which is preliminary data.</text>
</comment>
<dbReference type="AlphaFoldDB" id="A0A074M7T7"/>
<name>A0A074M7T7_ERYLO</name>
<organism evidence="3 4">
    <name type="scientific">Erythrobacter longus</name>
    <dbReference type="NCBI Taxonomy" id="1044"/>
    <lineage>
        <taxon>Bacteria</taxon>
        <taxon>Pseudomonadati</taxon>
        <taxon>Pseudomonadota</taxon>
        <taxon>Alphaproteobacteria</taxon>
        <taxon>Sphingomonadales</taxon>
        <taxon>Erythrobacteraceae</taxon>
        <taxon>Erythrobacter/Porphyrobacter group</taxon>
        <taxon>Erythrobacter</taxon>
    </lineage>
</organism>
<reference evidence="3 4" key="1">
    <citation type="submission" date="2014-04" db="EMBL/GenBank/DDBJ databases">
        <title>A comprehensive comparison of genomes of Erythrobacter spp. strains.</title>
        <authorList>
            <person name="Zheng Q."/>
        </authorList>
    </citation>
    <scope>NUCLEOTIDE SEQUENCE [LARGE SCALE GENOMIC DNA]</scope>
    <source>
        <strain evidence="3 4">DSM 6997</strain>
    </source>
</reference>
<protein>
    <recommendedName>
        <fullName evidence="2">Beta-lactamase-related domain-containing protein</fullName>
    </recommendedName>
</protein>
<dbReference type="PROSITE" id="PS51257">
    <property type="entry name" value="PROKAR_LIPOPROTEIN"/>
    <property type="match status" value="1"/>
</dbReference>
<evidence type="ECO:0000313" key="3">
    <source>
        <dbReference type="EMBL" id="KEO88800.1"/>
    </source>
</evidence>
<accession>A0A074M7T7</accession>
<feature type="signal peptide" evidence="1">
    <location>
        <begin position="1"/>
        <end position="22"/>
    </location>
</feature>
<sequence length="405" mass="42984">MKLALASLAALALGACTPPAFPEGASGVSPQPATPATPATVVVAFDRESITPLIVEGLADRSTGREVKANDPVRIASISKLLMALAALRLAEQGVVDLDADVSAYLGYKVRSPGFPDTPVTLRQLMDHRSGLRDASGYVIPLGDSLEEKLQDPASWYADAPPGRAPFEYANIGSPVVASVLEAASGERYYALLNRLVFDPLGIEGCANWIGCSPEMAARAVTLYRDTGEIARDDVHDLPPGCTIPVADGVECSLEDYVPGSNASVFSPQGGVRIGMVDLARVGQALVQEGETLISERSIQAMLAAADPVIEGQEFFCGYGLHMQALETPERECMDALFKDGVTRYGHAGEAYGLRSGLWFDPVSGTGIAYFITAVPPRQSAEDEGGFDERELALIARSQRLLAER</sequence>